<keyword evidence="4" id="KW-1133">Transmembrane helix</keyword>
<dbReference type="InterPro" id="IPR027383">
    <property type="entry name" value="Znf_put"/>
</dbReference>
<evidence type="ECO:0000256" key="2">
    <source>
        <dbReference type="ARBA" id="ARBA00023163"/>
    </source>
</evidence>
<proteinExistence type="predicted"/>
<evidence type="ECO:0000313" key="6">
    <source>
        <dbReference type="EMBL" id="MFD2792388.1"/>
    </source>
</evidence>
<keyword evidence="4" id="KW-0812">Transmembrane</keyword>
<accession>A0ABW5VL15</accession>
<evidence type="ECO:0000259" key="5">
    <source>
        <dbReference type="Pfam" id="PF13490"/>
    </source>
</evidence>
<sequence length="292" mass="29464">MTATEQCVELRDALTEVALGVADGTTRGVVMAHLATCERCRDDLATLAATADELLLLVPEREPSAGFESRVLARLAPERELRSSAGADQPAAEPVPPVTVRRQRVRRAVLAPALGVGLLGIGGAGVWVATEPDRDLAASYRTTLDTADGRYLAAADLMTGTGPGSSARSVGTVFLYEGNPSWAYVVVRGAGAAPAYEVAVTVDAGAGAGSDAGGYPDRAGSGGAGPAGPGASPGTDRTAGTREIALGSCVVVAQECSAGGVLDVAVRDVVSVRLTTPDGTTWATATPDPARP</sequence>
<feature type="transmembrane region" description="Helical" evidence="4">
    <location>
        <begin position="109"/>
        <end position="129"/>
    </location>
</feature>
<evidence type="ECO:0000313" key="7">
    <source>
        <dbReference type="Proteomes" id="UP001597479"/>
    </source>
</evidence>
<dbReference type="EMBL" id="JBHUOG010000001">
    <property type="protein sequence ID" value="MFD2792388.1"/>
    <property type="molecule type" value="Genomic_DNA"/>
</dbReference>
<dbReference type="InterPro" id="IPR041916">
    <property type="entry name" value="Anti_sigma_zinc_sf"/>
</dbReference>
<feature type="domain" description="Putative zinc-finger" evidence="5">
    <location>
        <begin position="7"/>
        <end position="41"/>
    </location>
</feature>
<keyword evidence="2" id="KW-0804">Transcription</keyword>
<keyword evidence="1" id="KW-0805">Transcription regulation</keyword>
<dbReference type="RefSeq" id="WP_377179964.1">
    <property type="nucleotide sequence ID" value="NZ_JBHUOG010000001.1"/>
</dbReference>
<organism evidence="6 7">
    <name type="scientific">Promicromonospora vindobonensis</name>
    <dbReference type="NCBI Taxonomy" id="195748"/>
    <lineage>
        <taxon>Bacteria</taxon>
        <taxon>Bacillati</taxon>
        <taxon>Actinomycetota</taxon>
        <taxon>Actinomycetes</taxon>
        <taxon>Micrococcales</taxon>
        <taxon>Promicromonosporaceae</taxon>
        <taxon>Promicromonospora</taxon>
    </lineage>
</organism>
<evidence type="ECO:0000256" key="1">
    <source>
        <dbReference type="ARBA" id="ARBA00023015"/>
    </source>
</evidence>
<keyword evidence="7" id="KW-1185">Reference proteome</keyword>
<dbReference type="Proteomes" id="UP001597479">
    <property type="component" value="Unassembled WGS sequence"/>
</dbReference>
<comment type="caution">
    <text evidence="6">The sequence shown here is derived from an EMBL/GenBank/DDBJ whole genome shotgun (WGS) entry which is preliminary data.</text>
</comment>
<feature type="region of interest" description="Disordered" evidence="3">
    <location>
        <begin position="213"/>
        <end position="239"/>
    </location>
</feature>
<dbReference type="Pfam" id="PF13490">
    <property type="entry name" value="zf-HC2"/>
    <property type="match status" value="1"/>
</dbReference>
<evidence type="ECO:0000256" key="4">
    <source>
        <dbReference type="SAM" id="Phobius"/>
    </source>
</evidence>
<evidence type="ECO:0000256" key="3">
    <source>
        <dbReference type="SAM" id="MobiDB-lite"/>
    </source>
</evidence>
<protein>
    <submittedName>
        <fullName evidence="6">Zf-HC2 domain-containing protein</fullName>
    </submittedName>
</protein>
<keyword evidence="4" id="KW-0472">Membrane</keyword>
<gene>
    <name evidence="6" type="ORF">ACFS27_02380</name>
</gene>
<name>A0ABW5VL15_9MICO</name>
<dbReference type="Gene3D" id="1.10.10.1320">
    <property type="entry name" value="Anti-sigma factor, zinc-finger domain"/>
    <property type="match status" value="1"/>
</dbReference>
<reference evidence="7" key="1">
    <citation type="journal article" date="2019" name="Int. J. Syst. Evol. Microbiol.">
        <title>The Global Catalogue of Microorganisms (GCM) 10K type strain sequencing project: providing services to taxonomists for standard genome sequencing and annotation.</title>
        <authorList>
            <consortium name="The Broad Institute Genomics Platform"/>
            <consortium name="The Broad Institute Genome Sequencing Center for Infectious Disease"/>
            <person name="Wu L."/>
            <person name="Ma J."/>
        </authorList>
    </citation>
    <scope>NUCLEOTIDE SEQUENCE [LARGE SCALE GENOMIC DNA]</scope>
    <source>
        <strain evidence="7">CCM 7044</strain>
    </source>
</reference>